<comment type="similarity">
    <text evidence="2 5">Belongs to the acyl-CoA dehydrogenase family.</text>
</comment>
<comment type="cofactor">
    <cofactor evidence="1 5">
        <name>FAD</name>
        <dbReference type="ChEBI" id="CHEBI:57692"/>
    </cofactor>
</comment>
<dbReference type="eggNOG" id="COG1960">
    <property type="taxonomic scope" value="Bacteria"/>
</dbReference>
<evidence type="ECO:0000256" key="5">
    <source>
        <dbReference type="RuleBase" id="RU362125"/>
    </source>
</evidence>
<name>A0A059FI49_9PROT</name>
<keyword evidence="4 5" id="KW-0274">FAD</keyword>
<organism evidence="9 10">
    <name type="scientific">Hyphomonas jannaschiana VP2</name>
    <dbReference type="NCBI Taxonomy" id="1280952"/>
    <lineage>
        <taxon>Bacteria</taxon>
        <taxon>Pseudomonadati</taxon>
        <taxon>Pseudomonadota</taxon>
        <taxon>Alphaproteobacteria</taxon>
        <taxon>Hyphomonadales</taxon>
        <taxon>Hyphomonadaceae</taxon>
        <taxon>Hyphomonas</taxon>
    </lineage>
</organism>
<dbReference type="InterPro" id="IPR041504">
    <property type="entry name" value="AidB_N"/>
</dbReference>
<keyword evidence="10" id="KW-1185">Reference proteome</keyword>
<dbReference type="Gene3D" id="2.40.110.20">
    <property type="match status" value="1"/>
</dbReference>
<dbReference type="STRING" id="1280952.HJA_02961"/>
<dbReference type="SUPFAM" id="SSF47203">
    <property type="entry name" value="Acyl-CoA dehydrogenase C-terminal domain-like"/>
    <property type="match status" value="1"/>
</dbReference>
<evidence type="ECO:0000256" key="4">
    <source>
        <dbReference type="ARBA" id="ARBA00022827"/>
    </source>
</evidence>
<evidence type="ECO:0000259" key="6">
    <source>
        <dbReference type="Pfam" id="PF00441"/>
    </source>
</evidence>
<comment type="caution">
    <text evidence="9">The sequence shown here is derived from an EMBL/GenBank/DDBJ whole genome shotgun (WGS) entry which is preliminary data.</text>
</comment>
<dbReference type="Pfam" id="PF02770">
    <property type="entry name" value="Acyl-CoA_dh_M"/>
    <property type="match status" value="1"/>
</dbReference>
<feature type="domain" description="Acyl-CoA oxidase/dehydrogenase middle" evidence="7">
    <location>
        <begin position="185"/>
        <end position="277"/>
    </location>
</feature>
<dbReference type="PROSITE" id="PS00072">
    <property type="entry name" value="ACYL_COA_DH_1"/>
    <property type="match status" value="1"/>
</dbReference>
<evidence type="ECO:0000256" key="3">
    <source>
        <dbReference type="ARBA" id="ARBA00022630"/>
    </source>
</evidence>
<dbReference type="Pfam" id="PF18158">
    <property type="entry name" value="AidB_N"/>
    <property type="match status" value="1"/>
</dbReference>
<dbReference type="RefSeq" id="WP_035578124.1">
    <property type="nucleotide sequence ID" value="NZ_ARYJ01000002.1"/>
</dbReference>
<evidence type="ECO:0000256" key="2">
    <source>
        <dbReference type="ARBA" id="ARBA00009347"/>
    </source>
</evidence>
<dbReference type="Gene3D" id="1.20.140.10">
    <property type="entry name" value="Butyryl-CoA Dehydrogenase, subunit A, domain 3"/>
    <property type="match status" value="1"/>
</dbReference>
<keyword evidence="3 5" id="KW-0285">Flavoprotein</keyword>
<keyword evidence="5" id="KW-0560">Oxidoreductase</keyword>
<dbReference type="EMBL" id="ARYJ01000002">
    <property type="protein sequence ID" value="KCZ90153.1"/>
    <property type="molecule type" value="Genomic_DNA"/>
</dbReference>
<feature type="domain" description="Acyl-CoA dehydrogenase/oxidase C-terminal" evidence="6">
    <location>
        <begin position="289"/>
        <end position="444"/>
    </location>
</feature>
<dbReference type="Pfam" id="PF00441">
    <property type="entry name" value="Acyl-CoA_dh_1"/>
    <property type="match status" value="1"/>
</dbReference>
<dbReference type="OrthoDB" id="9771038at2"/>
<dbReference type="AlphaFoldDB" id="A0A059FI49"/>
<dbReference type="InterPro" id="IPR009075">
    <property type="entry name" value="AcylCo_DH/oxidase_C"/>
</dbReference>
<evidence type="ECO:0000313" key="10">
    <source>
        <dbReference type="Proteomes" id="UP000024816"/>
    </source>
</evidence>
<dbReference type="GO" id="GO:0003995">
    <property type="term" value="F:acyl-CoA dehydrogenase activity"/>
    <property type="evidence" value="ECO:0007669"/>
    <property type="project" value="InterPro"/>
</dbReference>
<dbReference type="InterPro" id="IPR036250">
    <property type="entry name" value="AcylCo_DH-like_C"/>
</dbReference>
<reference evidence="9 10" key="1">
    <citation type="journal article" date="2014" name="Antonie Van Leeuwenhoek">
        <title>Hyphomonas beringensis sp. nov. and Hyphomonas chukchiensis sp. nov., isolated from surface seawater of the Bering Sea and Chukchi Sea.</title>
        <authorList>
            <person name="Li C."/>
            <person name="Lai Q."/>
            <person name="Li G."/>
            <person name="Dong C."/>
            <person name="Wang J."/>
            <person name="Liao Y."/>
            <person name="Shao Z."/>
        </authorList>
    </citation>
    <scope>NUCLEOTIDE SEQUENCE [LARGE SCALE GENOMIC DNA]</scope>
    <source>
        <strain evidence="9 10">VP2</strain>
    </source>
</reference>
<accession>A0A059FI49</accession>
<evidence type="ECO:0000313" key="9">
    <source>
        <dbReference type="EMBL" id="KCZ90153.1"/>
    </source>
</evidence>
<dbReference type="InterPro" id="IPR006091">
    <property type="entry name" value="Acyl-CoA_Oxase/DH_mid-dom"/>
</dbReference>
<dbReference type="InterPro" id="IPR009100">
    <property type="entry name" value="AcylCoA_DH/oxidase_NM_dom_sf"/>
</dbReference>
<proteinExistence type="inferred from homology"/>
<dbReference type="PANTHER" id="PTHR42707">
    <property type="entry name" value="ACYL-COA DEHYDROGENASE"/>
    <property type="match status" value="1"/>
</dbReference>
<evidence type="ECO:0000256" key="1">
    <source>
        <dbReference type="ARBA" id="ARBA00001974"/>
    </source>
</evidence>
<dbReference type="Proteomes" id="UP000024816">
    <property type="component" value="Unassembled WGS sequence"/>
</dbReference>
<dbReference type="PATRIC" id="fig|1280952.3.peg.594"/>
<gene>
    <name evidence="9" type="ORF">HJA_02961</name>
</gene>
<evidence type="ECO:0000259" key="8">
    <source>
        <dbReference type="Pfam" id="PF18158"/>
    </source>
</evidence>
<feature type="domain" description="Adaptive response protein AidB N-terminal" evidence="8">
    <location>
        <begin position="17"/>
        <end position="171"/>
    </location>
</feature>
<dbReference type="PANTHER" id="PTHR42707:SF3">
    <property type="entry name" value="ACYL-COA DEHYDROGENASE AIDB-RELATED"/>
    <property type="match status" value="1"/>
</dbReference>
<evidence type="ECO:0000259" key="7">
    <source>
        <dbReference type="Pfam" id="PF02770"/>
    </source>
</evidence>
<sequence length="551" mass="60019">MPHYAPQSELETHTVSNQPKAFGDVDLFASDKALKGAVEKAGGGVHAAKLSEFGKRCGAFETQDWSRQAQENLPKLKSFDRFGHRLDEVEFHPAYHNLMSLGLDSGLSASAWNEGEAGHVLHGAMMILMNQADAGVTCPMSMTYACVPALQSTPEIADAWIPRVQASSYDPNFIPADRKTGVTIGMAMTEKQGGSDVRANTTRAVPDGQGGYILTGHKWFCSAPMSDAFLTLAYTDEGLTCFLVPRWKPDGTRNGIHVMRLKDKMGDKSNASSEIEYHGAWAERLGEEGRGVRTIIDMVQHTRYDCILGSTGGIRAALVQALWHTSQRRAFQKALIDQPAMRAVLADLVIESEAATAIAMRVGASLDRMATDEHEAAFMRLATPLAKYWVCKRQPGFVYEALECHGGAGYVEEGPMPRLYRQSPLNAIWEGSGNVIALDVLRALSREPDSLEAVQAELKKPLGRHHAYDAHVGRLADYLTPGNLHEGTARGFARDAALALQGAALHEMAPDFVFDAFCAQRLASDRNGLLYGDVSPDVDQGRLIERAIPAV</sequence>
<dbReference type="InterPro" id="IPR052904">
    <property type="entry name" value="Acyl-CoA_dehydrogenase-like"/>
</dbReference>
<protein>
    <submittedName>
        <fullName evidence="9">Acyl-CoA dehydrogenase</fullName>
    </submittedName>
</protein>
<dbReference type="SUPFAM" id="SSF56645">
    <property type="entry name" value="Acyl-CoA dehydrogenase NM domain-like"/>
    <property type="match status" value="1"/>
</dbReference>
<dbReference type="InterPro" id="IPR006089">
    <property type="entry name" value="Acyl-CoA_DH_CS"/>
</dbReference>
<dbReference type="Gene3D" id="6.10.250.600">
    <property type="match status" value="1"/>
</dbReference>